<comment type="caution">
    <text evidence="2">The sequence shown here is derived from an EMBL/GenBank/DDBJ whole genome shotgun (WGS) entry which is preliminary data.</text>
</comment>
<dbReference type="EMBL" id="BJMN01000043">
    <property type="protein sequence ID" value="GEB60470.1"/>
    <property type="molecule type" value="Genomic_DNA"/>
</dbReference>
<keyword evidence="3" id="KW-1185">Reference proteome</keyword>
<evidence type="ECO:0000313" key="3">
    <source>
        <dbReference type="Proteomes" id="UP000315226"/>
    </source>
</evidence>
<evidence type="ECO:0000313" key="2">
    <source>
        <dbReference type="EMBL" id="GEB60470.1"/>
    </source>
</evidence>
<feature type="region of interest" description="Disordered" evidence="1">
    <location>
        <begin position="1"/>
        <end position="49"/>
    </location>
</feature>
<dbReference type="AlphaFoldDB" id="A0A4Y3RX50"/>
<sequence>MGGGGRGVGPGGAAAERDQGEEDGSGTDTGAATVHGRAPGGRTGGYGVWPAAARDAATGLGWGVLPLGSKGGERVG</sequence>
<gene>
    <name evidence="2" type="ORF">SGA01_60750</name>
</gene>
<dbReference type="Proteomes" id="UP000315226">
    <property type="component" value="Unassembled WGS sequence"/>
</dbReference>
<evidence type="ECO:0000256" key="1">
    <source>
        <dbReference type="SAM" id="MobiDB-lite"/>
    </source>
</evidence>
<protein>
    <submittedName>
        <fullName evidence="2">Uncharacterized protein</fullName>
    </submittedName>
</protein>
<reference evidence="2 3" key="1">
    <citation type="submission" date="2019-06" db="EMBL/GenBank/DDBJ databases">
        <title>Whole genome shotgun sequence of Streptomyces gardneri NBRC 12865.</title>
        <authorList>
            <person name="Hosoyama A."/>
            <person name="Uohara A."/>
            <person name="Ohji S."/>
            <person name="Ichikawa N."/>
        </authorList>
    </citation>
    <scope>NUCLEOTIDE SEQUENCE [LARGE SCALE GENOMIC DNA]</scope>
    <source>
        <strain evidence="2 3">NBRC 12865</strain>
    </source>
</reference>
<proteinExistence type="predicted"/>
<feature type="compositionally biased region" description="Gly residues" evidence="1">
    <location>
        <begin position="38"/>
        <end position="47"/>
    </location>
</feature>
<name>A0A4Y3RX50_9ACTN</name>
<feature type="compositionally biased region" description="Gly residues" evidence="1">
    <location>
        <begin position="1"/>
        <end position="12"/>
    </location>
</feature>
<organism evidence="2 3">
    <name type="scientific">Streptomyces gardneri</name>
    <dbReference type="NCBI Taxonomy" id="66892"/>
    <lineage>
        <taxon>Bacteria</taxon>
        <taxon>Bacillati</taxon>
        <taxon>Actinomycetota</taxon>
        <taxon>Actinomycetes</taxon>
        <taxon>Kitasatosporales</taxon>
        <taxon>Streptomycetaceae</taxon>
        <taxon>Streptomyces</taxon>
    </lineage>
</organism>
<accession>A0A4Y3RX50</accession>